<dbReference type="Proteomes" id="UP000008068">
    <property type="component" value="Unassembled WGS sequence"/>
</dbReference>
<dbReference type="InParanoid" id="G0MV03"/>
<keyword evidence="2" id="KW-1185">Reference proteome</keyword>
<proteinExistence type="predicted"/>
<reference evidence="2" key="1">
    <citation type="submission" date="2011-07" db="EMBL/GenBank/DDBJ databases">
        <authorList>
            <consortium name="Caenorhabditis brenneri Sequencing and Analysis Consortium"/>
            <person name="Wilson R.K."/>
        </authorList>
    </citation>
    <scope>NUCLEOTIDE SEQUENCE [LARGE SCALE GENOMIC DNA]</scope>
    <source>
        <strain evidence="2">PB2801</strain>
    </source>
</reference>
<evidence type="ECO:0000313" key="1">
    <source>
        <dbReference type="EMBL" id="EGT44465.1"/>
    </source>
</evidence>
<dbReference type="EMBL" id="GL379813">
    <property type="protein sequence ID" value="EGT44465.1"/>
    <property type="molecule type" value="Genomic_DNA"/>
</dbReference>
<evidence type="ECO:0000313" key="2">
    <source>
        <dbReference type="Proteomes" id="UP000008068"/>
    </source>
</evidence>
<sequence>MTPVLVIYHQIDGGFHNFCMPDFNFTVFMEEYQDRFDIWFRPTNNKENDWSCFRIFSNNTGLMTSGRLDHIDFCISKQQERR</sequence>
<gene>
    <name evidence="1" type="ORF">CAEBREN_08528</name>
</gene>
<accession>G0MV03</accession>
<protein>
    <submittedName>
        <fullName evidence="1">Uncharacterized protein</fullName>
    </submittedName>
</protein>
<dbReference type="HOGENOM" id="CLU_2560323_0_0_1"/>
<name>G0MV03_CAEBE</name>
<dbReference type="AlphaFoldDB" id="G0MV03"/>
<organism evidence="2">
    <name type="scientific">Caenorhabditis brenneri</name>
    <name type="common">Nematode worm</name>
    <dbReference type="NCBI Taxonomy" id="135651"/>
    <lineage>
        <taxon>Eukaryota</taxon>
        <taxon>Metazoa</taxon>
        <taxon>Ecdysozoa</taxon>
        <taxon>Nematoda</taxon>
        <taxon>Chromadorea</taxon>
        <taxon>Rhabditida</taxon>
        <taxon>Rhabditina</taxon>
        <taxon>Rhabditomorpha</taxon>
        <taxon>Rhabditoidea</taxon>
        <taxon>Rhabditidae</taxon>
        <taxon>Peloderinae</taxon>
        <taxon>Caenorhabditis</taxon>
    </lineage>
</organism>